<feature type="chain" id="PRO_5001514208" description="acid phosphatase" evidence="8">
    <location>
        <begin position="20"/>
        <end position="370"/>
    </location>
</feature>
<dbReference type="CDD" id="cd07061">
    <property type="entry name" value="HP_HAP_like"/>
    <property type="match status" value="1"/>
</dbReference>
<comment type="catalytic activity">
    <reaction evidence="1">
        <text>a phosphate monoester + H2O = an alcohol + phosphate</text>
        <dbReference type="Rhea" id="RHEA:15017"/>
        <dbReference type="ChEBI" id="CHEBI:15377"/>
        <dbReference type="ChEBI" id="CHEBI:30879"/>
        <dbReference type="ChEBI" id="CHEBI:43474"/>
        <dbReference type="ChEBI" id="CHEBI:67140"/>
        <dbReference type="EC" id="3.1.3.2"/>
    </reaction>
</comment>
<evidence type="ECO:0000313" key="9">
    <source>
        <dbReference type="EMBL" id="JAC11502.1"/>
    </source>
</evidence>
<reference evidence="9" key="1">
    <citation type="journal article" date="2014" name="PLoS Negl. Trop. Dis.">
        <title>Identification and characterization of seminal fluid proteins in the Asian tiger mosquito, Aedes albopictus.</title>
        <authorList>
            <person name="Boes K.E."/>
            <person name="Ribeiro J.M."/>
            <person name="Wong A."/>
            <person name="Harrington L.C."/>
            <person name="Wolfner M.F."/>
            <person name="Sirot L.K."/>
        </authorList>
    </citation>
    <scope>NUCLEOTIDE SEQUENCE</scope>
    <source>
        <tissue evidence="9">Reproductive organs</tissue>
    </source>
</reference>
<dbReference type="PANTHER" id="PTHR11567">
    <property type="entry name" value="ACID PHOSPHATASE-RELATED"/>
    <property type="match status" value="1"/>
</dbReference>
<keyword evidence="7" id="KW-0325">Glycoprotein</keyword>
<dbReference type="GeneID" id="109417127"/>
<dbReference type="EMBL" id="GAPW01002096">
    <property type="protein sequence ID" value="JAC11502.1"/>
    <property type="molecule type" value="mRNA"/>
</dbReference>
<dbReference type="OrthoDB" id="10257284at2759"/>
<evidence type="ECO:0000256" key="5">
    <source>
        <dbReference type="ARBA" id="ARBA00022801"/>
    </source>
</evidence>
<evidence type="ECO:0000256" key="7">
    <source>
        <dbReference type="ARBA" id="ARBA00023180"/>
    </source>
</evidence>
<dbReference type="GO" id="GO:0003993">
    <property type="term" value="F:acid phosphatase activity"/>
    <property type="evidence" value="ECO:0007669"/>
    <property type="project" value="UniProtKB-EC"/>
</dbReference>
<proteinExistence type="evidence at transcript level"/>
<accession>A0A023EPR0</accession>
<keyword evidence="4 8" id="KW-0732">Signal</keyword>
<evidence type="ECO:0000256" key="3">
    <source>
        <dbReference type="ARBA" id="ARBA00012646"/>
    </source>
</evidence>
<keyword evidence="5" id="KW-0378">Hydrolase</keyword>
<protein>
    <recommendedName>
        <fullName evidence="3">acid phosphatase</fullName>
        <ecNumber evidence="3">3.1.3.2</ecNumber>
    </recommendedName>
</protein>
<comment type="similarity">
    <text evidence="2">Belongs to the histidine acid phosphatase family.</text>
</comment>
<dbReference type="InterPro" id="IPR029033">
    <property type="entry name" value="His_PPase_superfam"/>
</dbReference>
<evidence type="ECO:0000256" key="2">
    <source>
        <dbReference type="ARBA" id="ARBA00005375"/>
    </source>
</evidence>
<dbReference type="RefSeq" id="XP_019546796.2">
    <property type="nucleotide sequence ID" value="XM_019691251.3"/>
</dbReference>
<evidence type="ECO:0000256" key="4">
    <source>
        <dbReference type="ARBA" id="ARBA00022729"/>
    </source>
</evidence>
<organism evidence="9">
    <name type="scientific">Aedes albopictus</name>
    <name type="common">Asian tiger mosquito</name>
    <name type="synonym">Stegomyia albopicta</name>
    <dbReference type="NCBI Taxonomy" id="7160"/>
    <lineage>
        <taxon>Eukaryota</taxon>
        <taxon>Metazoa</taxon>
        <taxon>Ecdysozoa</taxon>
        <taxon>Arthropoda</taxon>
        <taxon>Hexapoda</taxon>
        <taxon>Insecta</taxon>
        <taxon>Pterygota</taxon>
        <taxon>Neoptera</taxon>
        <taxon>Endopterygota</taxon>
        <taxon>Diptera</taxon>
        <taxon>Nematocera</taxon>
        <taxon>Culicoidea</taxon>
        <taxon>Culicidae</taxon>
        <taxon>Culicinae</taxon>
        <taxon>Aedini</taxon>
        <taxon>Aedes</taxon>
        <taxon>Stegomyia</taxon>
    </lineage>
</organism>
<dbReference type="InterPro" id="IPR050645">
    <property type="entry name" value="Histidine_acid_phosphatase"/>
</dbReference>
<dbReference type="Pfam" id="PF00328">
    <property type="entry name" value="His_Phos_2"/>
    <property type="match status" value="1"/>
</dbReference>
<dbReference type="PROSITE" id="PS00616">
    <property type="entry name" value="HIS_ACID_PHOSPHAT_1"/>
    <property type="match status" value="1"/>
</dbReference>
<dbReference type="EC" id="3.1.3.2" evidence="3"/>
<dbReference type="VEuPathDB" id="VectorBase:AALFPA_070423"/>
<dbReference type="InterPro" id="IPR033379">
    <property type="entry name" value="Acid_Pase_AS"/>
</dbReference>
<evidence type="ECO:0000256" key="8">
    <source>
        <dbReference type="SAM" id="SignalP"/>
    </source>
</evidence>
<dbReference type="InterPro" id="IPR000560">
    <property type="entry name" value="His_Pase_clade-2"/>
</dbReference>
<evidence type="ECO:0000256" key="6">
    <source>
        <dbReference type="ARBA" id="ARBA00023157"/>
    </source>
</evidence>
<feature type="signal peptide" evidence="8">
    <location>
        <begin position="1"/>
        <end position="19"/>
    </location>
</feature>
<dbReference type="SUPFAM" id="SSF53254">
    <property type="entry name" value="Phosphoglycerate mutase-like"/>
    <property type="match status" value="1"/>
</dbReference>
<dbReference type="VEuPathDB" id="VectorBase:AALF015981"/>
<dbReference type="KEGG" id="aalb:109417127"/>
<sequence>MWKVFAITTVLIYTIIVQSKKLVSVEDHTKDKLIFAHVVYRHGNRTPLVAYDTDPWKDQSNWARGWGEITNIGKRTHYYLGQWLRNRYKDLIGETYSGDEIYVQSTEVDRVLMSALSNLAGLYPPSDRDLWLPNIHWQPIPVHQIPKPLDDVIAGTKSCPKFLKLKEEYLQSDVYQGYLKSIEPVLKYANSHSKMELVSAETIYDLYSCLDIEHEHGFELPEWTSKVYPEPLKSICGEMFRYSTNTTAMARLRAGPIIKEILTRFQQKVDNTLVPSRNLWMYSGHDISVVNLLNGLGLFKPHNPPFAACVMVELRMATRDSPYVSVFYKTSNDEPELLDIPNCGPRCPLERMFELYKDIIPEDWEQECQI</sequence>
<dbReference type="PANTHER" id="PTHR11567:SF211">
    <property type="entry name" value="PROSTATIC ACID PHOSPHATASE"/>
    <property type="match status" value="1"/>
</dbReference>
<evidence type="ECO:0000256" key="1">
    <source>
        <dbReference type="ARBA" id="ARBA00000032"/>
    </source>
</evidence>
<dbReference type="Gene3D" id="3.40.50.1240">
    <property type="entry name" value="Phosphoglycerate mutase-like"/>
    <property type="match status" value="1"/>
</dbReference>
<name>A0A023EPR0_AEDAL</name>
<keyword evidence="6" id="KW-1015">Disulfide bond</keyword>
<dbReference type="VEuPathDB" id="VectorBase:AALC636_017592"/>
<dbReference type="AlphaFoldDB" id="A0A023EPR0"/>